<dbReference type="Proteomes" id="UP000485058">
    <property type="component" value="Unassembled WGS sequence"/>
</dbReference>
<evidence type="ECO:0000313" key="1">
    <source>
        <dbReference type="EMBL" id="GFH24792.1"/>
    </source>
</evidence>
<proteinExistence type="predicted"/>
<feature type="non-terminal residue" evidence="1">
    <location>
        <position position="1"/>
    </location>
</feature>
<name>A0A6A0A3X9_HAELA</name>
<sequence length="64" mass="7530">MDMEKLRGLVTKSASLYEQWQGLRALHNLHNYQELPDPSQLQRLLLAKQAQALDNVFQRLHQNM</sequence>
<dbReference type="EMBL" id="BLLF01002633">
    <property type="protein sequence ID" value="GFH24792.1"/>
    <property type="molecule type" value="Genomic_DNA"/>
</dbReference>
<gene>
    <name evidence="1" type="ORF">HaLaN_22650</name>
</gene>
<organism evidence="1 2">
    <name type="scientific">Haematococcus lacustris</name>
    <name type="common">Green alga</name>
    <name type="synonym">Haematococcus pluvialis</name>
    <dbReference type="NCBI Taxonomy" id="44745"/>
    <lineage>
        <taxon>Eukaryota</taxon>
        <taxon>Viridiplantae</taxon>
        <taxon>Chlorophyta</taxon>
        <taxon>core chlorophytes</taxon>
        <taxon>Chlorophyceae</taxon>
        <taxon>CS clade</taxon>
        <taxon>Chlamydomonadales</taxon>
        <taxon>Haematococcaceae</taxon>
        <taxon>Haematococcus</taxon>
    </lineage>
</organism>
<accession>A0A6A0A3X9</accession>
<reference evidence="1 2" key="1">
    <citation type="submission" date="2020-02" db="EMBL/GenBank/DDBJ databases">
        <title>Draft genome sequence of Haematococcus lacustris strain NIES-144.</title>
        <authorList>
            <person name="Morimoto D."/>
            <person name="Nakagawa S."/>
            <person name="Yoshida T."/>
            <person name="Sawayama S."/>
        </authorList>
    </citation>
    <scope>NUCLEOTIDE SEQUENCE [LARGE SCALE GENOMIC DNA]</scope>
    <source>
        <strain evidence="1 2">NIES-144</strain>
    </source>
</reference>
<comment type="caution">
    <text evidence="1">The sequence shown here is derived from an EMBL/GenBank/DDBJ whole genome shotgun (WGS) entry which is preliminary data.</text>
</comment>
<evidence type="ECO:0000313" key="2">
    <source>
        <dbReference type="Proteomes" id="UP000485058"/>
    </source>
</evidence>
<protein>
    <submittedName>
        <fullName evidence="1">Uncharacterized protein</fullName>
    </submittedName>
</protein>
<dbReference type="AlphaFoldDB" id="A0A6A0A3X9"/>
<keyword evidence="2" id="KW-1185">Reference proteome</keyword>